<organism evidence="1 2">
    <name type="scientific">Nostoc sphaeroides CCNUC1</name>
    <dbReference type="NCBI Taxonomy" id="2653204"/>
    <lineage>
        <taxon>Bacteria</taxon>
        <taxon>Bacillati</taxon>
        <taxon>Cyanobacteriota</taxon>
        <taxon>Cyanophyceae</taxon>
        <taxon>Nostocales</taxon>
        <taxon>Nostocaceae</taxon>
        <taxon>Nostoc</taxon>
    </lineage>
</organism>
<accession>A0A5P8VZ06</accession>
<dbReference type="AlphaFoldDB" id="A0A5P8VZ06"/>
<evidence type="ECO:0000313" key="1">
    <source>
        <dbReference type="EMBL" id="QFS45551.1"/>
    </source>
</evidence>
<sequence length="37" mass="4319">MVKIYYFDVVLLFSADEGASIYLVKLSRQKIFISETM</sequence>
<protein>
    <submittedName>
        <fullName evidence="1">Uncharacterized protein</fullName>
    </submittedName>
</protein>
<keyword evidence="2" id="KW-1185">Reference proteome</keyword>
<reference evidence="1 2" key="1">
    <citation type="submission" date="2019-10" db="EMBL/GenBank/DDBJ databases">
        <title>Genomic and transcriptomic insights into the perfect genentic adaptation of a filamentous nitrogen-fixing cyanobacterium to rice fields.</title>
        <authorList>
            <person name="Chen Z."/>
        </authorList>
    </citation>
    <scope>NUCLEOTIDE SEQUENCE [LARGE SCALE GENOMIC DNA]</scope>
    <source>
        <strain evidence="1">CCNUC1</strain>
    </source>
</reference>
<evidence type="ECO:0000313" key="2">
    <source>
        <dbReference type="Proteomes" id="UP000326678"/>
    </source>
</evidence>
<proteinExistence type="predicted"/>
<dbReference type="KEGG" id="nsh:GXM_03028"/>
<dbReference type="EMBL" id="CP045226">
    <property type="protein sequence ID" value="QFS45551.1"/>
    <property type="molecule type" value="Genomic_DNA"/>
</dbReference>
<gene>
    <name evidence="1" type="ORF">GXM_03028</name>
</gene>
<dbReference type="Proteomes" id="UP000326678">
    <property type="component" value="Chromosome Gxm1"/>
</dbReference>
<name>A0A5P8VZ06_9NOSO</name>